<dbReference type="Gene3D" id="3.40.190.10">
    <property type="entry name" value="Periplasmic binding protein-like II"/>
    <property type="match status" value="1"/>
</dbReference>
<dbReference type="SUPFAM" id="SSF53850">
    <property type="entry name" value="Periplasmic binding protein-like II"/>
    <property type="match status" value="1"/>
</dbReference>
<evidence type="ECO:0000313" key="4">
    <source>
        <dbReference type="Proteomes" id="UP000542125"/>
    </source>
</evidence>
<dbReference type="PIRSF" id="PIRSF017082">
    <property type="entry name" value="YflP"/>
    <property type="match status" value="1"/>
</dbReference>
<name>A0A7Y9LLT4_9BURK</name>
<keyword evidence="3" id="KW-0675">Receptor</keyword>
<evidence type="ECO:0000256" key="2">
    <source>
        <dbReference type="SAM" id="SignalP"/>
    </source>
</evidence>
<sequence>MRLSTLASALLILSAMSGAAVAQDAYPSKPIRFIVPFAPGGGADISARVIAMKMGAAMGQTVVVENRPGAGGVIGTDMVAKAPADGYTILLGTIGPIAINPSLYKKLSYNVDRDFTPISLVGNALNVLVVNPTLPVKTVPELISYAKTHPVAFGSSGNGATDHLAGEMFNSLTGLSMLHVAYKGGVPAMTDLMANQVQLVFSTVSTAAGAIKAGKVMPIAMTGSTRFKGMPDIPTIKEAGVPAFEVNNWYGVLVPRDTPAPIVARLNTELVAALKTPEVTAKLLESGIEPAWTTPNEFGSYIKSETTKWARVVADSGATVQ</sequence>
<evidence type="ECO:0000256" key="1">
    <source>
        <dbReference type="ARBA" id="ARBA00006987"/>
    </source>
</evidence>
<dbReference type="PANTHER" id="PTHR42928">
    <property type="entry name" value="TRICARBOXYLATE-BINDING PROTEIN"/>
    <property type="match status" value="1"/>
</dbReference>
<dbReference type="RefSeq" id="WP_179582413.1">
    <property type="nucleotide sequence ID" value="NZ_JACBYR010000001.1"/>
</dbReference>
<dbReference type="AlphaFoldDB" id="A0A7Y9LLT4"/>
<dbReference type="CDD" id="cd13578">
    <property type="entry name" value="PBP2_Bug27"/>
    <property type="match status" value="1"/>
</dbReference>
<accession>A0A7Y9LLT4</accession>
<dbReference type="PANTHER" id="PTHR42928:SF5">
    <property type="entry name" value="BLR1237 PROTEIN"/>
    <property type="match status" value="1"/>
</dbReference>
<dbReference type="Proteomes" id="UP000542125">
    <property type="component" value="Unassembled WGS sequence"/>
</dbReference>
<feature type="chain" id="PRO_5031164680" evidence="2">
    <location>
        <begin position="23"/>
        <end position="321"/>
    </location>
</feature>
<dbReference type="InterPro" id="IPR042100">
    <property type="entry name" value="Bug_dom1"/>
</dbReference>
<dbReference type="InterPro" id="IPR005064">
    <property type="entry name" value="BUG"/>
</dbReference>
<feature type="signal peptide" evidence="2">
    <location>
        <begin position="1"/>
        <end position="22"/>
    </location>
</feature>
<dbReference type="Gene3D" id="3.40.190.150">
    <property type="entry name" value="Bordetella uptake gene, domain 1"/>
    <property type="match status" value="1"/>
</dbReference>
<organism evidence="3 4">
    <name type="scientific">Pigmentiphaga litoralis</name>
    <dbReference type="NCBI Taxonomy" id="516702"/>
    <lineage>
        <taxon>Bacteria</taxon>
        <taxon>Pseudomonadati</taxon>
        <taxon>Pseudomonadota</taxon>
        <taxon>Betaproteobacteria</taxon>
        <taxon>Burkholderiales</taxon>
        <taxon>Alcaligenaceae</taxon>
        <taxon>Pigmentiphaga</taxon>
    </lineage>
</organism>
<dbReference type="EMBL" id="JACBYR010000001">
    <property type="protein sequence ID" value="NYE80896.1"/>
    <property type="molecule type" value="Genomic_DNA"/>
</dbReference>
<protein>
    <submittedName>
        <fullName evidence="3">Tripartite-type tricarboxylate transporter receptor subunit TctC</fullName>
    </submittedName>
</protein>
<proteinExistence type="inferred from homology"/>
<keyword evidence="2" id="KW-0732">Signal</keyword>
<reference evidence="3 4" key="1">
    <citation type="submission" date="2020-07" db="EMBL/GenBank/DDBJ databases">
        <title>Genomic Encyclopedia of Type Strains, Phase IV (KMG-V): Genome sequencing to study the core and pangenomes of soil and plant-associated prokaryotes.</title>
        <authorList>
            <person name="Whitman W."/>
        </authorList>
    </citation>
    <scope>NUCLEOTIDE SEQUENCE [LARGE SCALE GENOMIC DNA]</scope>
    <source>
        <strain evidence="3 4">SAS40</strain>
    </source>
</reference>
<comment type="similarity">
    <text evidence="1">Belongs to the UPF0065 (bug) family.</text>
</comment>
<comment type="caution">
    <text evidence="3">The sequence shown here is derived from an EMBL/GenBank/DDBJ whole genome shotgun (WGS) entry which is preliminary data.</text>
</comment>
<dbReference type="Pfam" id="PF03401">
    <property type="entry name" value="TctC"/>
    <property type="match status" value="1"/>
</dbReference>
<keyword evidence="4" id="KW-1185">Reference proteome</keyword>
<gene>
    <name evidence="3" type="ORF">FHW18_000167</name>
</gene>
<evidence type="ECO:0000313" key="3">
    <source>
        <dbReference type="EMBL" id="NYE80896.1"/>
    </source>
</evidence>